<keyword evidence="1" id="KW-0812">Transmembrane</keyword>
<reference evidence="3" key="1">
    <citation type="journal article" date="2011" name="Nature">
        <title>Genome sequence and analysis of the tuber crop potato.</title>
        <authorList>
            <consortium name="The Potato Genome Sequencing Consortium"/>
        </authorList>
    </citation>
    <scope>NUCLEOTIDE SEQUENCE [LARGE SCALE GENOMIC DNA]</scope>
    <source>
        <strain evidence="3">cv. DM1-3 516 R44</strain>
    </source>
</reference>
<dbReference type="AlphaFoldDB" id="M1B7F3"/>
<dbReference type="OrthoDB" id="689350at2759"/>
<sequence length="53" mass="6072">MNICIKGTTFSWSMLITPLRFSVMRILMLALSCNLFGYSVVKPGILTRKFHCM</sequence>
<dbReference type="ExpressionAtlas" id="M1B7F3">
    <property type="expression patterns" value="baseline"/>
</dbReference>
<name>M1B7F3_SOLTU</name>
<evidence type="ECO:0000313" key="3">
    <source>
        <dbReference type="Proteomes" id="UP000011115"/>
    </source>
</evidence>
<organism evidence="2 3">
    <name type="scientific">Solanum tuberosum</name>
    <name type="common">Potato</name>
    <dbReference type="NCBI Taxonomy" id="4113"/>
    <lineage>
        <taxon>Eukaryota</taxon>
        <taxon>Viridiplantae</taxon>
        <taxon>Streptophyta</taxon>
        <taxon>Embryophyta</taxon>
        <taxon>Tracheophyta</taxon>
        <taxon>Spermatophyta</taxon>
        <taxon>Magnoliopsida</taxon>
        <taxon>eudicotyledons</taxon>
        <taxon>Gunneridae</taxon>
        <taxon>Pentapetalae</taxon>
        <taxon>asterids</taxon>
        <taxon>lamiids</taxon>
        <taxon>Solanales</taxon>
        <taxon>Solanaceae</taxon>
        <taxon>Solanoideae</taxon>
        <taxon>Solaneae</taxon>
        <taxon>Solanum</taxon>
    </lineage>
</organism>
<accession>M1B7F3</accession>
<evidence type="ECO:0000256" key="1">
    <source>
        <dbReference type="SAM" id="Phobius"/>
    </source>
</evidence>
<dbReference type="EnsemblPlants" id="PGSC0003DMT400038830">
    <property type="protein sequence ID" value="PGSC0003DMT400038830"/>
    <property type="gene ID" value="PGSC0003DMG400015005"/>
</dbReference>
<proteinExistence type="predicted"/>
<evidence type="ECO:0000313" key="2">
    <source>
        <dbReference type="EnsemblPlants" id="PGSC0003DMT400038830"/>
    </source>
</evidence>
<keyword evidence="1" id="KW-0472">Membrane</keyword>
<keyword evidence="3" id="KW-1185">Reference proteome</keyword>
<dbReference type="Gramene" id="PGSC0003DMT400038830">
    <property type="protein sequence ID" value="PGSC0003DMT400038830"/>
    <property type="gene ID" value="PGSC0003DMG400015005"/>
</dbReference>
<keyword evidence="1" id="KW-1133">Transmembrane helix</keyword>
<dbReference type="HOGENOM" id="CLU_3072477_0_0_1"/>
<dbReference type="Proteomes" id="UP000011115">
    <property type="component" value="Unassembled WGS sequence"/>
</dbReference>
<gene>
    <name evidence="2" type="primary">LOC102598845</name>
</gene>
<protein>
    <submittedName>
        <fullName evidence="2">Heavy metal-associated domain containing protein</fullName>
    </submittedName>
</protein>
<reference evidence="2" key="2">
    <citation type="submission" date="2015-06" db="UniProtKB">
        <authorList>
            <consortium name="EnsemblPlants"/>
        </authorList>
    </citation>
    <scope>IDENTIFICATION</scope>
    <source>
        <strain evidence="2">DM1-3 516 R44</strain>
    </source>
</reference>
<feature type="transmembrane region" description="Helical" evidence="1">
    <location>
        <begin position="22"/>
        <end position="41"/>
    </location>
</feature>